<dbReference type="InterPro" id="IPR009009">
    <property type="entry name" value="RlpA-like_DPBB"/>
</dbReference>
<evidence type="ECO:0000256" key="2">
    <source>
        <dbReference type="ARBA" id="ARBA00023316"/>
    </source>
</evidence>
<dbReference type="Gene3D" id="2.40.40.10">
    <property type="entry name" value="RlpA-like domain"/>
    <property type="match status" value="1"/>
</dbReference>
<dbReference type="NCBIfam" id="TIGR00413">
    <property type="entry name" value="rlpA"/>
    <property type="match status" value="1"/>
</dbReference>
<dbReference type="EC" id="4.2.2.-" evidence="3"/>
<dbReference type="HAMAP" id="MF_02071">
    <property type="entry name" value="RlpA"/>
    <property type="match status" value="1"/>
</dbReference>
<dbReference type="OrthoDB" id="9779128at2"/>
<evidence type="ECO:0000256" key="3">
    <source>
        <dbReference type="HAMAP-Rule" id="MF_02071"/>
    </source>
</evidence>
<comment type="function">
    <text evidence="3">Lytic transglycosylase with a strong preference for naked glycan strands that lack stem peptides.</text>
</comment>
<dbReference type="GO" id="GO:0008932">
    <property type="term" value="F:lytic endotransglycosylase activity"/>
    <property type="evidence" value="ECO:0007669"/>
    <property type="project" value="UniProtKB-UniRule"/>
</dbReference>
<feature type="domain" description="RlpA-like protein double-psi beta-barrel" evidence="5">
    <location>
        <begin position="27"/>
        <end position="115"/>
    </location>
</feature>
<proteinExistence type="inferred from homology"/>
<dbReference type="GO" id="GO:0000270">
    <property type="term" value="P:peptidoglycan metabolic process"/>
    <property type="evidence" value="ECO:0007669"/>
    <property type="project" value="UniProtKB-UniRule"/>
</dbReference>
<dbReference type="Pfam" id="PF03330">
    <property type="entry name" value="DPBB_1"/>
    <property type="match status" value="1"/>
</dbReference>
<dbReference type="AlphaFoldDB" id="A0A2V3PK82"/>
<dbReference type="Proteomes" id="UP000247973">
    <property type="component" value="Unassembled WGS sequence"/>
</dbReference>
<keyword evidence="7" id="KW-1185">Reference proteome</keyword>
<dbReference type="GO" id="GO:0071555">
    <property type="term" value="P:cell wall organization"/>
    <property type="evidence" value="ECO:0007669"/>
    <property type="project" value="UniProtKB-KW"/>
</dbReference>
<dbReference type="PANTHER" id="PTHR34183">
    <property type="entry name" value="ENDOLYTIC PEPTIDOGLYCAN TRANSGLYCOSYLASE RLPA"/>
    <property type="match status" value="1"/>
</dbReference>
<organism evidence="6 7">
    <name type="scientific">Dysgonomonas alginatilytica</name>
    <dbReference type="NCBI Taxonomy" id="1605892"/>
    <lineage>
        <taxon>Bacteria</taxon>
        <taxon>Pseudomonadati</taxon>
        <taxon>Bacteroidota</taxon>
        <taxon>Bacteroidia</taxon>
        <taxon>Bacteroidales</taxon>
        <taxon>Dysgonomonadaceae</taxon>
        <taxon>Dysgonomonas</taxon>
    </lineage>
</organism>
<comment type="caution">
    <text evidence="6">The sequence shown here is derived from an EMBL/GenBank/DDBJ whole genome shotgun (WGS) entry which is preliminary data.</text>
</comment>
<keyword evidence="2 3" id="KW-0961">Cell wall biogenesis/degradation</keyword>
<keyword evidence="6" id="KW-0449">Lipoprotein</keyword>
<gene>
    <name evidence="3" type="primary">rlpA</name>
    <name evidence="6" type="ORF">CLV62_12463</name>
</gene>
<protein>
    <recommendedName>
        <fullName evidence="3">Probable endolytic peptidoglycan transglycosylase RlpA</fullName>
        <ecNumber evidence="3">4.2.2.-</ecNumber>
    </recommendedName>
</protein>
<accession>A0A2V3PK82</accession>
<keyword evidence="1 3" id="KW-0456">Lyase</keyword>
<dbReference type="RefSeq" id="WP_110311781.1">
    <property type="nucleotide sequence ID" value="NZ_QICL01000024.1"/>
</dbReference>
<sequence length="145" mass="16201" precursor="true">MKSTLTLLLFLSLCASVIKAQIPSKVETGKATYYGKKFNNRKTASGAIYKRDIFVCAHRTYPFGTKLLIKNLKNDKEVIVEVIDRGPFKKGRVVDISYIAAKELDMIHHGVTTVEVSEYIIPDTLNLLEASIQLKTDTIVEPLAN</sequence>
<dbReference type="InterPro" id="IPR034718">
    <property type="entry name" value="RlpA"/>
</dbReference>
<comment type="similarity">
    <text evidence="3 4">Belongs to the RlpA family.</text>
</comment>
<dbReference type="CDD" id="cd22268">
    <property type="entry name" value="DPBB_RlpA-like"/>
    <property type="match status" value="1"/>
</dbReference>
<dbReference type="InterPro" id="IPR036908">
    <property type="entry name" value="RlpA-like_sf"/>
</dbReference>
<name>A0A2V3PK82_9BACT</name>
<dbReference type="PANTHER" id="PTHR34183:SF1">
    <property type="entry name" value="ENDOLYTIC PEPTIDOGLYCAN TRANSGLYCOSYLASE RLPA"/>
    <property type="match status" value="1"/>
</dbReference>
<evidence type="ECO:0000259" key="5">
    <source>
        <dbReference type="Pfam" id="PF03330"/>
    </source>
</evidence>
<evidence type="ECO:0000256" key="1">
    <source>
        <dbReference type="ARBA" id="ARBA00023239"/>
    </source>
</evidence>
<reference evidence="6 7" key="1">
    <citation type="submission" date="2018-03" db="EMBL/GenBank/DDBJ databases">
        <title>Genomic Encyclopedia of Archaeal and Bacterial Type Strains, Phase II (KMG-II): from individual species to whole genera.</title>
        <authorList>
            <person name="Goeker M."/>
        </authorList>
    </citation>
    <scope>NUCLEOTIDE SEQUENCE [LARGE SCALE GENOMIC DNA]</scope>
    <source>
        <strain evidence="6 7">DSM 100214</strain>
    </source>
</reference>
<evidence type="ECO:0000313" key="7">
    <source>
        <dbReference type="Proteomes" id="UP000247973"/>
    </source>
</evidence>
<dbReference type="EMBL" id="QICL01000024">
    <property type="protein sequence ID" value="PXV61908.1"/>
    <property type="molecule type" value="Genomic_DNA"/>
</dbReference>
<feature type="chain" id="PRO_5016186488" description="Probable endolytic peptidoglycan transglycosylase RlpA" evidence="3">
    <location>
        <begin position="21"/>
        <end position="145"/>
    </location>
</feature>
<dbReference type="InterPro" id="IPR012997">
    <property type="entry name" value="RplA"/>
</dbReference>
<dbReference type="SUPFAM" id="SSF50685">
    <property type="entry name" value="Barwin-like endoglucanases"/>
    <property type="match status" value="1"/>
</dbReference>
<evidence type="ECO:0000313" key="6">
    <source>
        <dbReference type="EMBL" id="PXV61908.1"/>
    </source>
</evidence>
<feature type="signal peptide" evidence="3">
    <location>
        <begin position="1"/>
        <end position="20"/>
    </location>
</feature>
<evidence type="ECO:0000256" key="4">
    <source>
        <dbReference type="RuleBase" id="RU003495"/>
    </source>
</evidence>
<keyword evidence="3" id="KW-0732">Signal</keyword>